<reference evidence="2" key="1">
    <citation type="journal article" date="2020" name="Stud. Mycol.">
        <title>101 Dothideomycetes genomes: a test case for predicting lifestyles and emergence of pathogens.</title>
        <authorList>
            <person name="Haridas S."/>
            <person name="Albert R."/>
            <person name="Binder M."/>
            <person name="Bloem J."/>
            <person name="Labutti K."/>
            <person name="Salamov A."/>
            <person name="Andreopoulos B."/>
            <person name="Baker S."/>
            <person name="Barry K."/>
            <person name="Bills G."/>
            <person name="Bluhm B."/>
            <person name="Cannon C."/>
            <person name="Castanera R."/>
            <person name="Culley D."/>
            <person name="Daum C."/>
            <person name="Ezra D."/>
            <person name="Gonzalez J."/>
            <person name="Henrissat B."/>
            <person name="Kuo A."/>
            <person name="Liang C."/>
            <person name="Lipzen A."/>
            <person name="Lutzoni F."/>
            <person name="Magnuson J."/>
            <person name="Mondo S."/>
            <person name="Nolan M."/>
            <person name="Ohm R."/>
            <person name="Pangilinan J."/>
            <person name="Park H.-J."/>
            <person name="Ramirez L."/>
            <person name="Alfaro M."/>
            <person name="Sun H."/>
            <person name="Tritt A."/>
            <person name="Yoshinaga Y."/>
            <person name="Zwiers L.-H."/>
            <person name="Turgeon B."/>
            <person name="Goodwin S."/>
            <person name="Spatafora J."/>
            <person name="Crous P."/>
            <person name="Grigoriev I."/>
        </authorList>
    </citation>
    <scope>NUCLEOTIDE SEQUENCE</scope>
    <source>
        <strain evidence="2">CBS 116005</strain>
    </source>
</reference>
<protein>
    <submittedName>
        <fullName evidence="2">Uncharacterized protein</fullName>
    </submittedName>
</protein>
<keyword evidence="1" id="KW-1133">Transmembrane helix</keyword>
<name>A0A6G1LBK8_9PEZI</name>
<dbReference type="Proteomes" id="UP000799436">
    <property type="component" value="Unassembled WGS sequence"/>
</dbReference>
<organism evidence="2 3">
    <name type="scientific">Teratosphaeria nubilosa</name>
    <dbReference type="NCBI Taxonomy" id="161662"/>
    <lineage>
        <taxon>Eukaryota</taxon>
        <taxon>Fungi</taxon>
        <taxon>Dikarya</taxon>
        <taxon>Ascomycota</taxon>
        <taxon>Pezizomycotina</taxon>
        <taxon>Dothideomycetes</taxon>
        <taxon>Dothideomycetidae</taxon>
        <taxon>Mycosphaerellales</taxon>
        <taxon>Teratosphaeriaceae</taxon>
        <taxon>Teratosphaeria</taxon>
    </lineage>
</organism>
<accession>A0A6G1LBK8</accession>
<sequence>MRALIALMQKRGASAPRYQQHPNNKSALLNNFRMLGVQTTRSFGFLRLAEALILALLLPGVLDALVP</sequence>
<evidence type="ECO:0000313" key="2">
    <source>
        <dbReference type="EMBL" id="KAF2769604.1"/>
    </source>
</evidence>
<proteinExistence type="predicted"/>
<dbReference type="AlphaFoldDB" id="A0A6G1LBK8"/>
<gene>
    <name evidence="2" type="ORF">EJ03DRAFT_89690</name>
</gene>
<keyword evidence="1" id="KW-0472">Membrane</keyword>
<evidence type="ECO:0000256" key="1">
    <source>
        <dbReference type="SAM" id="Phobius"/>
    </source>
</evidence>
<dbReference type="EMBL" id="ML995832">
    <property type="protein sequence ID" value="KAF2769604.1"/>
    <property type="molecule type" value="Genomic_DNA"/>
</dbReference>
<feature type="transmembrane region" description="Helical" evidence="1">
    <location>
        <begin position="43"/>
        <end position="62"/>
    </location>
</feature>
<evidence type="ECO:0000313" key="3">
    <source>
        <dbReference type="Proteomes" id="UP000799436"/>
    </source>
</evidence>
<keyword evidence="1" id="KW-0812">Transmembrane</keyword>
<keyword evidence="3" id="KW-1185">Reference proteome</keyword>